<dbReference type="InterPro" id="IPR001138">
    <property type="entry name" value="Zn2Cys6_DnaBD"/>
</dbReference>
<dbReference type="CDD" id="cd12148">
    <property type="entry name" value="fungal_TF_MHR"/>
    <property type="match status" value="1"/>
</dbReference>
<dbReference type="AlphaFoldDB" id="A0A5N5X3G0"/>
<dbReference type="GO" id="GO:0006351">
    <property type="term" value="P:DNA-templated transcription"/>
    <property type="evidence" value="ECO:0007669"/>
    <property type="project" value="InterPro"/>
</dbReference>
<keyword evidence="6" id="KW-0539">Nucleus</keyword>
<dbReference type="GO" id="GO:0003677">
    <property type="term" value="F:DNA binding"/>
    <property type="evidence" value="ECO:0007669"/>
    <property type="project" value="UniProtKB-KW"/>
</dbReference>
<feature type="region of interest" description="Disordered" evidence="7">
    <location>
        <begin position="660"/>
        <end position="686"/>
    </location>
</feature>
<name>A0A5N5X3G0_9EURO</name>
<dbReference type="Gene3D" id="4.10.240.10">
    <property type="entry name" value="Zn(2)-C6 fungal-type DNA-binding domain"/>
    <property type="match status" value="1"/>
</dbReference>
<dbReference type="EMBL" id="ML732219">
    <property type="protein sequence ID" value="KAB8073892.1"/>
    <property type="molecule type" value="Genomic_DNA"/>
</dbReference>
<evidence type="ECO:0000259" key="8">
    <source>
        <dbReference type="PROSITE" id="PS50048"/>
    </source>
</evidence>
<dbReference type="SUPFAM" id="SSF57701">
    <property type="entry name" value="Zn2/Cys6 DNA-binding domain"/>
    <property type="match status" value="1"/>
</dbReference>
<dbReference type="PROSITE" id="PS00463">
    <property type="entry name" value="ZN2_CY6_FUNGAL_1"/>
    <property type="match status" value="1"/>
</dbReference>
<feature type="domain" description="Zn(2)-C6 fungal-type" evidence="8">
    <location>
        <begin position="18"/>
        <end position="50"/>
    </location>
</feature>
<keyword evidence="3" id="KW-0805">Transcription regulation</keyword>
<keyword evidence="5" id="KW-0804">Transcription</keyword>
<evidence type="ECO:0000256" key="7">
    <source>
        <dbReference type="SAM" id="MobiDB-lite"/>
    </source>
</evidence>
<accession>A0A5N5X3G0</accession>
<keyword evidence="10" id="KW-1185">Reference proteome</keyword>
<dbReference type="SMART" id="SM00066">
    <property type="entry name" value="GAL4"/>
    <property type="match status" value="1"/>
</dbReference>
<dbReference type="Pfam" id="PF04082">
    <property type="entry name" value="Fungal_trans"/>
    <property type="match status" value="1"/>
</dbReference>
<dbReference type="PANTHER" id="PTHR31001">
    <property type="entry name" value="UNCHARACTERIZED TRANSCRIPTIONAL REGULATORY PROTEIN"/>
    <property type="match status" value="1"/>
</dbReference>
<dbReference type="OrthoDB" id="4898680at2759"/>
<dbReference type="GO" id="GO:0000981">
    <property type="term" value="F:DNA-binding transcription factor activity, RNA polymerase II-specific"/>
    <property type="evidence" value="ECO:0007669"/>
    <property type="project" value="InterPro"/>
</dbReference>
<evidence type="ECO:0000256" key="4">
    <source>
        <dbReference type="ARBA" id="ARBA00023125"/>
    </source>
</evidence>
<sequence length="730" mass="83022">MERLSKDATLRKNGRLTSCEPCRISKIRCDHRRPTCNRCEMRRLSSKCYYHPAPMTKSSKNSTRKSARFSVPPNRGDKDAQQHPIVQVCSQLPPSRHAEVNIESTARSTYLGSTSFLSVFRETQPGLSLNPLPHQVLRGRWSCDNAFVASRLVQLLSSLGLCEELLLSHYERCQFTVIPLQLVMQPLEMTQSFLETASWTKDLRPEEIYSRITQNTARSFPKLNATISPRDFFALFTGANLRWEFVAIILCMAGLGALASKGHQVRLYRIMDEEPITADVFAEEMIAASSACMEICKQYDNVNDLMIWLCITHFALASDIFGETSICSRLYEAVYTPADNRLGHRIYTLLGDMISYIHAMGLHRFQSSDADIPFFISETRKRLFAATYRADKNVATLFGRPPRLPHRYCDASLPLDIDDVSINHQDCPEQLLRQVGPDGWNTTGASGGTFRQAALLRLRYMISVLREQVLELSLGRKTPSFAKELRTTYQECMQMWAQIPKQYHYSASCWELLSPSTCLAMVLIHFEYLYTVFQVERIRCRENLDDTKDLLDTSMRIISVVNDIMKQRDQAGSVLRSHFLWIFLFNALPTAGALATEVHRCTVAEIPLPCSATRSEIIRKLSVFVSWFGSADPSISYTHRICVEVNKSITTLLDETLNYQPKSGSRPSEGQRLDLNRSRRPVEEGSCEPAITWKHGEEQLPESANFGTSTDFLSWLDDLGFETNLPEFLL</sequence>
<evidence type="ECO:0000313" key="9">
    <source>
        <dbReference type="EMBL" id="KAB8073892.1"/>
    </source>
</evidence>
<dbReference type="InterPro" id="IPR036864">
    <property type="entry name" value="Zn2-C6_fun-type_DNA-bd_sf"/>
</dbReference>
<feature type="compositionally biased region" description="Basic and acidic residues" evidence="7">
    <location>
        <begin position="669"/>
        <end position="683"/>
    </location>
</feature>
<evidence type="ECO:0000256" key="6">
    <source>
        <dbReference type="ARBA" id="ARBA00023242"/>
    </source>
</evidence>
<evidence type="ECO:0000256" key="3">
    <source>
        <dbReference type="ARBA" id="ARBA00023015"/>
    </source>
</evidence>
<dbReference type="PROSITE" id="PS50048">
    <property type="entry name" value="ZN2_CY6_FUNGAL_2"/>
    <property type="match status" value="1"/>
</dbReference>
<dbReference type="Pfam" id="PF00172">
    <property type="entry name" value="Zn_clus"/>
    <property type="match status" value="1"/>
</dbReference>
<dbReference type="SMART" id="SM00906">
    <property type="entry name" value="Fungal_trans"/>
    <property type="match status" value="1"/>
</dbReference>
<feature type="region of interest" description="Disordered" evidence="7">
    <location>
        <begin position="52"/>
        <end position="82"/>
    </location>
</feature>
<proteinExistence type="predicted"/>
<organism evidence="9 10">
    <name type="scientific">Aspergillus leporis</name>
    <dbReference type="NCBI Taxonomy" id="41062"/>
    <lineage>
        <taxon>Eukaryota</taxon>
        <taxon>Fungi</taxon>
        <taxon>Dikarya</taxon>
        <taxon>Ascomycota</taxon>
        <taxon>Pezizomycotina</taxon>
        <taxon>Eurotiomycetes</taxon>
        <taxon>Eurotiomycetidae</taxon>
        <taxon>Eurotiales</taxon>
        <taxon>Aspergillaceae</taxon>
        <taxon>Aspergillus</taxon>
        <taxon>Aspergillus subgen. Circumdati</taxon>
    </lineage>
</organism>
<evidence type="ECO:0000256" key="2">
    <source>
        <dbReference type="ARBA" id="ARBA00022723"/>
    </source>
</evidence>
<dbReference type="PANTHER" id="PTHR31001:SF40">
    <property type="entry name" value="ZN(II)2CYS6 TRANSCRIPTION FACTOR (EUROFUNG)"/>
    <property type="match status" value="1"/>
</dbReference>
<reference evidence="9 10" key="1">
    <citation type="submission" date="2019-04" db="EMBL/GenBank/DDBJ databases">
        <title>Friends and foes A comparative genomics study of 23 Aspergillus species from section Flavi.</title>
        <authorList>
            <consortium name="DOE Joint Genome Institute"/>
            <person name="Kjaerbolling I."/>
            <person name="Vesth T."/>
            <person name="Frisvad J.C."/>
            <person name="Nybo J.L."/>
            <person name="Theobald S."/>
            <person name="Kildgaard S."/>
            <person name="Isbrandt T."/>
            <person name="Kuo A."/>
            <person name="Sato A."/>
            <person name="Lyhne E.K."/>
            <person name="Kogle M.E."/>
            <person name="Wiebenga A."/>
            <person name="Kun R.S."/>
            <person name="Lubbers R.J."/>
            <person name="Makela M.R."/>
            <person name="Barry K."/>
            <person name="Chovatia M."/>
            <person name="Clum A."/>
            <person name="Daum C."/>
            <person name="Haridas S."/>
            <person name="He G."/>
            <person name="LaButti K."/>
            <person name="Lipzen A."/>
            <person name="Mondo S."/>
            <person name="Riley R."/>
            <person name="Salamov A."/>
            <person name="Simmons B.A."/>
            <person name="Magnuson J.K."/>
            <person name="Henrissat B."/>
            <person name="Mortensen U.H."/>
            <person name="Larsen T.O."/>
            <person name="Devries R.P."/>
            <person name="Grigoriev I.V."/>
            <person name="Machida M."/>
            <person name="Baker S.E."/>
            <person name="Andersen M.R."/>
        </authorList>
    </citation>
    <scope>NUCLEOTIDE SEQUENCE [LARGE SCALE GENOMIC DNA]</scope>
    <source>
        <strain evidence="9 10">CBS 151.66</strain>
    </source>
</reference>
<evidence type="ECO:0000313" key="10">
    <source>
        <dbReference type="Proteomes" id="UP000326565"/>
    </source>
</evidence>
<keyword evidence="4" id="KW-0238">DNA-binding</keyword>
<dbReference type="InterPro" id="IPR007219">
    <property type="entry name" value="XnlR_reg_dom"/>
</dbReference>
<dbReference type="GO" id="GO:0008270">
    <property type="term" value="F:zinc ion binding"/>
    <property type="evidence" value="ECO:0007669"/>
    <property type="project" value="InterPro"/>
</dbReference>
<gene>
    <name evidence="9" type="ORF">BDV29DRAFT_201641</name>
</gene>
<dbReference type="Proteomes" id="UP000326565">
    <property type="component" value="Unassembled WGS sequence"/>
</dbReference>
<evidence type="ECO:0000256" key="1">
    <source>
        <dbReference type="ARBA" id="ARBA00004123"/>
    </source>
</evidence>
<dbReference type="GO" id="GO:0009893">
    <property type="term" value="P:positive regulation of metabolic process"/>
    <property type="evidence" value="ECO:0007669"/>
    <property type="project" value="UniProtKB-ARBA"/>
</dbReference>
<comment type="subcellular location">
    <subcellularLocation>
        <location evidence="1">Nucleus</location>
    </subcellularLocation>
</comment>
<dbReference type="CDD" id="cd00067">
    <property type="entry name" value="GAL4"/>
    <property type="match status" value="1"/>
</dbReference>
<protein>
    <recommendedName>
        <fullName evidence="8">Zn(2)-C6 fungal-type domain-containing protein</fullName>
    </recommendedName>
</protein>
<dbReference type="InterPro" id="IPR050613">
    <property type="entry name" value="Sec_Metabolite_Reg"/>
</dbReference>
<dbReference type="GO" id="GO:0005634">
    <property type="term" value="C:nucleus"/>
    <property type="evidence" value="ECO:0007669"/>
    <property type="project" value="UniProtKB-SubCell"/>
</dbReference>
<evidence type="ECO:0000256" key="5">
    <source>
        <dbReference type="ARBA" id="ARBA00023163"/>
    </source>
</evidence>
<keyword evidence="2" id="KW-0479">Metal-binding</keyword>